<dbReference type="GO" id="GO:0004568">
    <property type="term" value="F:chitinase activity"/>
    <property type="evidence" value="ECO:0000318"/>
    <property type="project" value="GO_Central"/>
</dbReference>
<dbReference type="InterPro" id="IPR017853">
    <property type="entry name" value="GH"/>
</dbReference>
<dbReference type="HOGENOM" id="CLU_002833_3_0_1"/>
<keyword evidence="4" id="KW-1185">Reference proteome</keyword>
<dbReference type="SMART" id="SM00636">
    <property type="entry name" value="Glyco_18"/>
    <property type="match status" value="1"/>
</dbReference>
<dbReference type="VEuPathDB" id="VectorBase:ISCI004172"/>
<dbReference type="SUPFAM" id="SSF54556">
    <property type="entry name" value="Chitinase insertion domain"/>
    <property type="match status" value="1"/>
</dbReference>
<dbReference type="EnsemblMetazoa" id="ISCW004172-RA">
    <property type="protein sequence ID" value="ISCW004172-PA"/>
    <property type="gene ID" value="ISCW004172"/>
</dbReference>
<dbReference type="Gene3D" id="3.20.20.80">
    <property type="entry name" value="Glycosidases"/>
    <property type="match status" value="1"/>
</dbReference>
<dbReference type="GO" id="GO:0008061">
    <property type="term" value="F:chitin binding"/>
    <property type="evidence" value="ECO:0007669"/>
    <property type="project" value="InterPro"/>
</dbReference>
<evidence type="ECO:0000313" key="3">
    <source>
        <dbReference type="EnsemblMetazoa" id="ISCW004172-PA"/>
    </source>
</evidence>
<organism>
    <name type="scientific">Ixodes scapularis</name>
    <name type="common">Black-legged tick</name>
    <name type="synonym">Deer tick</name>
    <dbReference type="NCBI Taxonomy" id="6945"/>
    <lineage>
        <taxon>Eukaryota</taxon>
        <taxon>Metazoa</taxon>
        <taxon>Ecdysozoa</taxon>
        <taxon>Arthropoda</taxon>
        <taxon>Chelicerata</taxon>
        <taxon>Arachnida</taxon>
        <taxon>Acari</taxon>
        <taxon>Parasitiformes</taxon>
        <taxon>Ixodida</taxon>
        <taxon>Ixodoidea</taxon>
        <taxon>Ixodidae</taxon>
        <taxon>Ixodinae</taxon>
        <taxon>Ixodes</taxon>
    </lineage>
</organism>
<dbReference type="InterPro" id="IPR029070">
    <property type="entry name" value="Chitinase_insertion_sf"/>
</dbReference>
<dbReference type="PROSITE" id="PS51910">
    <property type="entry name" value="GH18_2"/>
    <property type="match status" value="1"/>
</dbReference>
<reference evidence="3" key="2">
    <citation type="submission" date="2020-05" db="UniProtKB">
        <authorList>
            <consortium name="EnsemblMetazoa"/>
        </authorList>
    </citation>
    <scope>IDENTIFICATION</scope>
    <source>
        <strain evidence="3">wikel</strain>
    </source>
</reference>
<keyword evidence="2" id="KW-0378">Hydrolase</keyword>
<dbReference type="OrthoDB" id="76388at2759"/>
<evidence type="ECO:0000313" key="2">
    <source>
        <dbReference type="EMBL" id="EEC04805.1"/>
    </source>
</evidence>
<dbReference type="Gene3D" id="3.10.50.10">
    <property type="match status" value="1"/>
</dbReference>
<dbReference type="InParanoid" id="B7PDY3"/>
<dbReference type="GO" id="GO:0006032">
    <property type="term" value="P:chitin catabolic process"/>
    <property type="evidence" value="ECO:0000318"/>
    <property type="project" value="GO_Central"/>
</dbReference>
<dbReference type="FunFam" id="3.20.20.80:FF:000149">
    <property type="entry name" value="Chitinase, putative"/>
    <property type="match status" value="1"/>
</dbReference>
<reference evidence="2 4" key="1">
    <citation type="submission" date="2008-03" db="EMBL/GenBank/DDBJ databases">
        <title>Annotation of Ixodes scapularis.</title>
        <authorList>
            <consortium name="Ixodes scapularis Genome Project Consortium"/>
            <person name="Caler E."/>
            <person name="Hannick L.I."/>
            <person name="Bidwell S."/>
            <person name="Joardar V."/>
            <person name="Thiagarajan M."/>
            <person name="Amedeo P."/>
            <person name="Galinsky K.J."/>
            <person name="Schobel S."/>
            <person name="Inman J."/>
            <person name="Hostetler J."/>
            <person name="Miller J."/>
            <person name="Hammond M."/>
            <person name="Megy K."/>
            <person name="Lawson D."/>
            <person name="Kodira C."/>
            <person name="Sutton G."/>
            <person name="Meyer J."/>
            <person name="Hill C.A."/>
            <person name="Birren B."/>
            <person name="Nene V."/>
            <person name="Collins F."/>
            <person name="Alarcon-Chaidez F."/>
            <person name="Wikel S."/>
            <person name="Strausberg R."/>
        </authorList>
    </citation>
    <scope>NUCLEOTIDE SEQUENCE [LARGE SCALE GENOMIC DNA]</scope>
    <source>
        <strain evidence="4">Wikel</strain>
        <strain evidence="2">Wikel colony</strain>
    </source>
</reference>
<dbReference type="VEuPathDB" id="VectorBase:ISCW004172"/>
<feature type="domain" description="GH18" evidence="1">
    <location>
        <begin position="39"/>
        <end position="397"/>
    </location>
</feature>
<dbReference type="InterPro" id="IPR050314">
    <property type="entry name" value="Glycosyl_Hydrlase_18"/>
</dbReference>
<accession>B7PDY3</accession>
<dbReference type="PANTHER" id="PTHR11177:SF144">
    <property type="entry name" value="CHITINASE 5"/>
    <property type="match status" value="1"/>
</dbReference>
<evidence type="ECO:0000313" key="4">
    <source>
        <dbReference type="Proteomes" id="UP000001555"/>
    </source>
</evidence>
<dbReference type="InterPro" id="IPR001223">
    <property type="entry name" value="Glyco_hydro18_cat"/>
</dbReference>
<dbReference type="EMBL" id="ABJB010335235">
    <property type="status" value="NOT_ANNOTATED_CDS"/>
    <property type="molecule type" value="Genomic_DNA"/>
</dbReference>
<evidence type="ECO:0000259" key="1">
    <source>
        <dbReference type="PROSITE" id="PS51910"/>
    </source>
</evidence>
<dbReference type="Proteomes" id="UP000001555">
    <property type="component" value="Unassembled WGS sequence"/>
</dbReference>
<dbReference type="GO" id="GO:0008843">
    <property type="term" value="F:endochitinase activity"/>
    <property type="evidence" value="ECO:0007669"/>
    <property type="project" value="UniProtKB-EC"/>
</dbReference>
<dbReference type="AlphaFoldDB" id="B7PDY3"/>
<gene>
    <name evidence="2" type="ORF">IscW_ISCW004172</name>
</gene>
<keyword evidence="2" id="KW-0326">Glycosidase</keyword>
<protein>
    <submittedName>
        <fullName evidence="2 3">Chitinase, putative</fullName>
        <ecNumber evidence="2">3.2.1.14</ecNumber>
    </submittedName>
</protein>
<proteinExistence type="predicted"/>
<sequence>MGQSGKSCNRERLPLNETWRPPFTDFVEDYPYVEPVKGPVFCVFNHSSYKRHQNWAFRTGYINGHLCTHVIYASAMISEDELVSADPAYDIVKEGFRNLALLKSRYAHLKVLVSFGEYERDTAILSLLTSSPTRRTAFALNVRSWLNEYDYDGVNVQWMHPAGRCGSSEDSPNLVKMVEKLRSVIDKNYTISLTFTSSATLRKRGYDLRDFVHAVDHFIVQTHDLYDSTSATVHCACPYSNGEWSLSRVLAEVTTELKEVAAAKLCFGVSLGGISFRIGGISSVQGSRQKFDKEHGVGMEGEYTRTRGRLAFYEVCSMKNFESFLDFRELCSFMVRENHWIGYETPLSLASKLSEVFRKFGISCVVVWDIDMDDFKGACKLGQTPLLSAVNIEVANAA</sequence>
<dbReference type="VEuPathDB" id="VectorBase:ISCP_030906"/>
<dbReference type="EC" id="3.2.1.14" evidence="2"/>
<dbReference type="STRING" id="6945.B7PDY3"/>
<dbReference type="GO" id="GO:0005576">
    <property type="term" value="C:extracellular region"/>
    <property type="evidence" value="ECO:0000318"/>
    <property type="project" value="GO_Central"/>
</dbReference>
<dbReference type="PANTHER" id="PTHR11177">
    <property type="entry name" value="CHITINASE"/>
    <property type="match status" value="1"/>
</dbReference>
<dbReference type="SUPFAM" id="SSF51445">
    <property type="entry name" value="(Trans)glycosidases"/>
    <property type="match status" value="1"/>
</dbReference>
<dbReference type="InterPro" id="IPR011583">
    <property type="entry name" value="Chitinase_II/V-like_cat"/>
</dbReference>
<dbReference type="EMBL" id="DS692828">
    <property type="protein sequence ID" value="EEC04805.1"/>
    <property type="molecule type" value="Genomic_DNA"/>
</dbReference>
<dbReference type="Pfam" id="PF00704">
    <property type="entry name" value="Glyco_hydro_18"/>
    <property type="match status" value="1"/>
</dbReference>
<name>B7PDY3_IXOSC</name>
<dbReference type="GO" id="GO:0005975">
    <property type="term" value="P:carbohydrate metabolic process"/>
    <property type="evidence" value="ECO:0007669"/>
    <property type="project" value="InterPro"/>
</dbReference>
<dbReference type="PaxDb" id="6945-B7PDY3"/>